<dbReference type="FunFam" id="1.20.1050.10:FF:000004">
    <property type="entry name" value="Glutathione S-transferase F2"/>
    <property type="match status" value="1"/>
</dbReference>
<comment type="catalytic activity">
    <reaction evidence="4">
        <text>RX + glutathione = an S-substituted glutathione + a halide anion + H(+)</text>
        <dbReference type="Rhea" id="RHEA:16437"/>
        <dbReference type="ChEBI" id="CHEBI:15378"/>
        <dbReference type="ChEBI" id="CHEBI:16042"/>
        <dbReference type="ChEBI" id="CHEBI:17792"/>
        <dbReference type="ChEBI" id="CHEBI:57925"/>
        <dbReference type="ChEBI" id="CHEBI:90779"/>
        <dbReference type="EC" id="2.5.1.18"/>
    </reaction>
</comment>
<evidence type="ECO:0000313" key="7">
    <source>
        <dbReference type="EMBL" id="OAE28009.1"/>
    </source>
</evidence>
<dbReference type="SUPFAM" id="SSF47616">
    <property type="entry name" value="GST C-terminal domain-like"/>
    <property type="match status" value="1"/>
</dbReference>
<sequence length="210" mass="24138">MAIKIHGRQLSPLVRVAMLAMSEMNVESEIIEDDMRSPEYLAKVNPFGKHPAVEFDDFILYESRAILRYVATNYGGLHLLGSTPKEKAMVDQWVEVQGCYFEPPVRSLVTELYFFPKFLERVPDVAVVEENLSKFEKLLNIYDAQLAKTKYLAGDFYSMADLAHIPMLHRFVVSSGKESLVTSRKHVNAWYETITSRPAWKKIVEQYPDV</sequence>
<dbReference type="EMBL" id="LVLJ01001791">
    <property type="protein sequence ID" value="OAE28009.1"/>
    <property type="molecule type" value="Genomic_DNA"/>
</dbReference>
<dbReference type="GO" id="GO:0004364">
    <property type="term" value="F:glutathione transferase activity"/>
    <property type="evidence" value="ECO:0007669"/>
    <property type="project" value="UniProtKB-EC"/>
</dbReference>
<proteinExistence type="inferred from homology"/>
<dbReference type="InterPro" id="IPR040079">
    <property type="entry name" value="Glutathione_S-Trfase"/>
</dbReference>
<dbReference type="GO" id="GO:0009636">
    <property type="term" value="P:response to toxic substance"/>
    <property type="evidence" value="ECO:0007669"/>
    <property type="project" value="UniProtKB-ARBA"/>
</dbReference>
<accession>A0A176W4T0</accession>
<dbReference type="InterPro" id="IPR010987">
    <property type="entry name" value="Glutathione-S-Trfase_C-like"/>
</dbReference>
<organism evidence="7 8">
    <name type="scientific">Marchantia polymorpha subsp. ruderalis</name>
    <dbReference type="NCBI Taxonomy" id="1480154"/>
    <lineage>
        <taxon>Eukaryota</taxon>
        <taxon>Viridiplantae</taxon>
        <taxon>Streptophyta</taxon>
        <taxon>Embryophyta</taxon>
        <taxon>Marchantiophyta</taxon>
        <taxon>Marchantiopsida</taxon>
        <taxon>Marchantiidae</taxon>
        <taxon>Marchantiales</taxon>
        <taxon>Marchantiaceae</taxon>
        <taxon>Marchantia</taxon>
    </lineage>
</organism>
<gene>
    <name evidence="7" type="ORF">AXG93_2646s1110</name>
</gene>
<dbReference type="InterPro" id="IPR004045">
    <property type="entry name" value="Glutathione_S-Trfase_N"/>
</dbReference>
<dbReference type="CDD" id="cd03187">
    <property type="entry name" value="GST_C_Phi"/>
    <property type="match status" value="1"/>
</dbReference>
<dbReference type="EC" id="2.5.1.18" evidence="2"/>
<dbReference type="InterPro" id="IPR004046">
    <property type="entry name" value="GST_C"/>
</dbReference>
<dbReference type="PROSITE" id="PS50404">
    <property type="entry name" value="GST_NTER"/>
    <property type="match status" value="1"/>
</dbReference>
<dbReference type="Proteomes" id="UP000077202">
    <property type="component" value="Unassembled WGS sequence"/>
</dbReference>
<evidence type="ECO:0000313" key="8">
    <source>
        <dbReference type="Proteomes" id="UP000077202"/>
    </source>
</evidence>
<protein>
    <recommendedName>
        <fullName evidence="2">glutathione transferase</fullName>
        <ecNumber evidence="2">2.5.1.18</ecNumber>
    </recommendedName>
</protein>
<dbReference type="InterPro" id="IPR036282">
    <property type="entry name" value="Glutathione-S-Trfase_C_sf"/>
</dbReference>
<dbReference type="SUPFAM" id="SSF52833">
    <property type="entry name" value="Thioredoxin-like"/>
    <property type="match status" value="1"/>
</dbReference>
<dbReference type="Gene3D" id="3.40.30.10">
    <property type="entry name" value="Glutaredoxin"/>
    <property type="match status" value="1"/>
</dbReference>
<evidence type="ECO:0000256" key="3">
    <source>
        <dbReference type="ARBA" id="ARBA00022679"/>
    </source>
</evidence>
<comment type="caution">
    <text evidence="7">The sequence shown here is derived from an EMBL/GenBank/DDBJ whole genome shotgun (WGS) entry which is preliminary data.</text>
</comment>
<evidence type="ECO:0000256" key="1">
    <source>
        <dbReference type="ARBA" id="ARBA00010128"/>
    </source>
</evidence>
<dbReference type="SFLD" id="SFLDS00019">
    <property type="entry name" value="Glutathione_Transferase_(cytos"/>
    <property type="match status" value="1"/>
</dbReference>
<dbReference type="PROSITE" id="PS50405">
    <property type="entry name" value="GST_CTER"/>
    <property type="match status" value="1"/>
</dbReference>
<dbReference type="Pfam" id="PF00043">
    <property type="entry name" value="GST_C"/>
    <property type="match status" value="1"/>
</dbReference>
<dbReference type="Gene3D" id="1.20.1050.10">
    <property type="match status" value="1"/>
</dbReference>
<feature type="domain" description="GST C-terminal" evidence="6">
    <location>
        <begin position="83"/>
        <end position="210"/>
    </location>
</feature>
<dbReference type="InterPro" id="IPR034347">
    <property type="entry name" value="GST_Phi_C"/>
</dbReference>
<dbReference type="AlphaFoldDB" id="A0A176W4T0"/>
<evidence type="ECO:0000256" key="4">
    <source>
        <dbReference type="ARBA" id="ARBA00047960"/>
    </source>
</evidence>
<dbReference type="InterPro" id="IPR036249">
    <property type="entry name" value="Thioredoxin-like_sf"/>
</dbReference>
<evidence type="ECO:0000259" key="5">
    <source>
        <dbReference type="PROSITE" id="PS50404"/>
    </source>
</evidence>
<dbReference type="Pfam" id="PF02798">
    <property type="entry name" value="GST_N"/>
    <property type="match status" value="1"/>
</dbReference>
<dbReference type="PANTHER" id="PTHR43900:SF3">
    <property type="entry name" value="GLUTATHIONE S-TRANSFERASE RHO"/>
    <property type="match status" value="1"/>
</dbReference>
<reference evidence="7" key="1">
    <citation type="submission" date="2016-03" db="EMBL/GenBank/DDBJ databases">
        <title>Mechanisms controlling the formation of the plant cell surface in tip-growing cells are functionally conserved among land plants.</title>
        <authorList>
            <person name="Honkanen S."/>
            <person name="Jones V.A."/>
            <person name="Morieri G."/>
            <person name="Champion C."/>
            <person name="Hetherington A.J."/>
            <person name="Kelly S."/>
            <person name="Saint-Marcoux D."/>
            <person name="Proust H."/>
            <person name="Prescott H."/>
            <person name="Dolan L."/>
        </authorList>
    </citation>
    <scope>NUCLEOTIDE SEQUENCE [LARGE SCALE GENOMIC DNA]</scope>
    <source>
        <tissue evidence="7">Whole gametophyte</tissue>
    </source>
</reference>
<dbReference type="GO" id="GO:0005737">
    <property type="term" value="C:cytoplasm"/>
    <property type="evidence" value="ECO:0007669"/>
    <property type="project" value="TreeGrafter"/>
</dbReference>
<evidence type="ECO:0000259" key="6">
    <source>
        <dbReference type="PROSITE" id="PS50405"/>
    </source>
</evidence>
<dbReference type="PANTHER" id="PTHR43900">
    <property type="entry name" value="GLUTATHIONE S-TRANSFERASE RHO"/>
    <property type="match status" value="1"/>
</dbReference>
<keyword evidence="8" id="KW-1185">Reference proteome</keyword>
<evidence type="ECO:0000256" key="2">
    <source>
        <dbReference type="ARBA" id="ARBA00012452"/>
    </source>
</evidence>
<keyword evidence="3" id="KW-0808">Transferase</keyword>
<name>A0A176W4T0_MARPO</name>
<comment type="similarity">
    <text evidence="1">Belongs to the GST superfamily. Phi family.</text>
</comment>
<dbReference type="GO" id="GO:0043295">
    <property type="term" value="F:glutathione binding"/>
    <property type="evidence" value="ECO:0007669"/>
    <property type="project" value="TreeGrafter"/>
</dbReference>
<feature type="domain" description="GST N-terminal" evidence="5">
    <location>
        <begin position="1"/>
        <end position="78"/>
    </location>
</feature>
<dbReference type="SFLD" id="SFLDG00358">
    <property type="entry name" value="Main_(cytGST)"/>
    <property type="match status" value="1"/>
</dbReference>
<dbReference type="GO" id="GO:0006749">
    <property type="term" value="P:glutathione metabolic process"/>
    <property type="evidence" value="ECO:0007669"/>
    <property type="project" value="TreeGrafter"/>
</dbReference>